<dbReference type="AlphaFoldDB" id="A0A0K9CLG2"/>
<dbReference type="Gene3D" id="1.25.40.20">
    <property type="entry name" value="Ankyrin repeat-containing domain"/>
    <property type="match status" value="4"/>
</dbReference>
<proteinExistence type="predicted"/>
<dbReference type="InterPro" id="IPR036770">
    <property type="entry name" value="Ankyrin_rpt-contain_sf"/>
</dbReference>
<organism evidence="4 5">
    <name type="scientific">Fusobacterium vincentii 4_1_13</name>
    <dbReference type="NCBI Taxonomy" id="469606"/>
    <lineage>
        <taxon>Bacteria</taxon>
        <taxon>Fusobacteriati</taxon>
        <taxon>Fusobacteriota</taxon>
        <taxon>Fusobacteriia</taxon>
        <taxon>Fusobacteriales</taxon>
        <taxon>Fusobacteriaceae</taxon>
        <taxon>Fusobacterium</taxon>
    </lineage>
</organism>
<dbReference type="PROSITE" id="PS50088">
    <property type="entry name" value="ANK_REPEAT"/>
    <property type="match status" value="4"/>
</dbReference>
<dbReference type="PANTHER" id="PTHR24198">
    <property type="entry name" value="ANKYRIN REPEAT AND PROTEIN KINASE DOMAIN-CONTAINING PROTEIN"/>
    <property type="match status" value="1"/>
</dbReference>
<dbReference type="SMART" id="SM00248">
    <property type="entry name" value="ANK"/>
    <property type="match status" value="10"/>
</dbReference>
<accession>A0A0K9CLG2</accession>
<dbReference type="PANTHER" id="PTHR24198:SF165">
    <property type="entry name" value="ANKYRIN REPEAT-CONTAINING PROTEIN-RELATED"/>
    <property type="match status" value="1"/>
</dbReference>
<feature type="repeat" description="ANK" evidence="3">
    <location>
        <begin position="112"/>
        <end position="144"/>
    </location>
</feature>
<feature type="repeat" description="ANK" evidence="3">
    <location>
        <begin position="386"/>
        <end position="421"/>
    </location>
</feature>
<dbReference type="InterPro" id="IPR002110">
    <property type="entry name" value="Ankyrin_rpt"/>
</dbReference>
<name>A0A0K9CLG2_FUSVC</name>
<comment type="caution">
    <text evidence="4">The sequence shown here is derived from an EMBL/GenBank/DDBJ whole genome shotgun (WGS) entry which is preliminary data.</text>
</comment>
<evidence type="ECO:0000256" key="3">
    <source>
        <dbReference type="PROSITE-ProRule" id="PRU00023"/>
    </source>
</evidence>
<evidence type="ECO:0000313" key="4">
    <source>
        <dbReference type="EMBL" id="KMV74425.1"/>
    </source>
</evidence>
<evidence type="ECO:0000256" key="1">
    <source>
        <dbReference type="ARBA" id="ARBA00022737"/>
    </source>
</evidence>
<keyword evidence="2 3" id="KW-0040">ANK repeat</keyword>
<reference evidence="5" key="1">
    <citation type="submission" date="2011-10" db="EMBL/GenBank/DDBJ databases">
        <title>The Genome Sequence of Fusobacterium sp. 4_1_13.</title>
        <authorList>
            <consortium name="The Broad Institute Genome Sequencing Platform"/>
            <person name="Earl A."/>
            <person name="Ward D."/>
            <person name="Feldgarden M."/>
            <person name="Gevers D."/>
            <person name="Strauss J."/>
            <person name="Ambrose C."/>
            <person name="Allen-Vercoe E."/>
            <person name="Young S.K."/>
            <person name="Zeng Q."/>
            <person name="Gargeya S."/>
            <person name="Fitzgerald M."/>
            <person name="Haas B."/>
            <person name="Abouelleil A."/>
            <person name="Alvarado L."/>
            <person name="Arachchi H.M."/>
            <person name="Berlin A."/>
            <person name="Brown A."/>
            <person name="Chapman S.B."/>
            <person name="Chen Z."/>
            <person name="Dunbar C."/>
            <person name="Freedman E."/>
            <person name="Gearin G."/>
            <person name="Goldberg J."/>
            <person name="Griggs A."/>
            <person name="Gujja S."/>
            <person name="Heiman D."/>
            <person name="Howarth C."/>
            <person name="Larson L."/>
            <person name="Lui A."/>
            <person name="MacDonald P.J."/>
            <person name="Montmayeur A."/>
            <person name="Murphy C."/>
            <person name="Neiman D."/>
            <person name="Pearson M."/>
            <person name="Priest M."/>
            <person name="Roberts A."/>
            <person name="Saif S."/>
            <person name="Shea T."/>
            <person name="Shenoy N."/>
            <person name="Sisk P."/>
            <person name="Stolte C."/>
            <person name="Sykes S."/>
            <person name="Wortman J."/>
            <person name="Nusbaum C."/>
            <person name="Birren B."/>
        </authorList>
    </citation>
    <scope>NUCLEOTIDE SEQUENCE [LARGE SCALE GENOMIC DNA]</scope>
    <source>
        <strain evidence="5">4_1_13</strain>
    </source>
</reference>
<feature type="repeat" description="ANK" evidence="3">
    <location>
        <begin position="38"/>
        <end position="70"/>
    </location>
</feature>
<protein>
    <submittedName>
        <fullName evidence="4">Uncharacterized protein</fullName>
    </submittedName>
</protein>
<dbReference type="PROSITE" id="PS50297">
    <property type="entry name" value="ANK_REP_REGION"/>
    <property type="match status" value="2"/>
</dbReference>
<sequence>MISYDLDDLYWKLKDEPESRKEVLEYYRTADIEEKDSVQSSLLHIAAEHGDSLAIEVLLNRGMDANIEDSDAERPLHRLMEGTRHINNGEEIVKCTELLLDAKASVLRKDRFGRTAVILVAKNGYYEILKVFIDRGLKLSLKDSEGNNALHIACQYFSDYNKEDEDRYFKTIKYLLEAGLDPTEKNNDNETATDIAIKRNNKKITALLLGNYDEENPNELLIQTGGLSLHRAIEEKDYEAVNALIKLGADVNAFSEEEDTLFKEMTPLGIAFYMFDEFSAKALLEAGADVNLKTIQENTALGEILGYMKDNYFSFDKISLVEKLLKLLIDNGLKINDTVDKKGNTAFIKACKSLDENTLHNGRTLAAVVAKFLLKENCDVNSTNLDGQTALMFLCASRDIESQDLQIQVLESGADIEATDKNGDTPLIYAARNRNASIGKEMAELLFDFGNPKLEHVNNDGKSALEIATDLNNEEFVKFLLTKM</sequence>
<dbReference type="eggNOG" id="COG0666">
    <property type="taxonomic scope" value="Bacteria"/>
</dbReference>
<dbReference type="Proteomes" id="UP000004925">
    <property type="component" value="Unassembled WGS sequence"/>
</dbReference>
<dbReference type="EMBL" id="ACDE02000023">
    <property type="protein sequence ID" value="KMV74425.1"/>
    <property type="molecule type" value="Genomic_DNA"/>
</dbReference>
<keyword evidence="1" id="KW-0677">Repeat</keyword>
<dbReference type="SUPFAM" id="SSF48403">
    <property type="entry name" value="Ankyrin repeat"/>
    <property type="match status" value="1"/>
</dbReference>
<dbReference type="RefSeq" id="WP_049595937.1">
    <property type="nucleotide sequence ID" value="NZ_KQ235738.1"/>
</dbReference>
<dbReference type="Pfam" id="PF12796">
    <property type="entry name" value="Ank_2"/>
    <property type="match status" value="2"/>
</dbReference>
<feature type="repeat" description="ANK" evidence="3">
    <location>
        <begin position="224"/>
        <end position="256"/>
    </location>
</feature>
<evidence type="ECO:0000256" key="2">
    <source>
        <dbReference type="ARBA" id="ARBA00023043"/>
    </source>
</evidence>
<evidence type="ECO:0000313" key="5">
    <source>
        <dbReference type="Proteomes" id="UP000004925"/>
    </source>
</evidence>
<gene>
    <name evidence="4" type="ORF">FSCG_02179</name>
</gene>